<dbReference type="RefSeq" id="WP_013863243.1">
    <property type="nucleotide sequence ID" value="NC_015635.1"/>
</dbReference>
<keyword evidence="3" id="KW-1185">Reference proteome</keyword>
<evidence type="ECO:0000313" key="3">
    <source>
        <dbReference type="Proteomes" id="UP000007947"/>
    </source>
</evidence>
<protein>
    <recommendedName>
        <fullName evidence="1">Xylose isomerase-like TIM barrel domain-containing protein</fullName>
    </recommendedName>
</protein>
<dbReference type="SUPFAM" id="SSF51658">
    <property type="entry name" value="Xylose isomerase-like"/>
    <property type="match status" value="1"/>
</dbReference>
<dbReference type="OrthoDB" id="9780241at2"/>
<dbReference type="InterPro" id="IPR036237">
    <property type="entry name" value="Xyl_isomerase-like_sf"/>
</dbReference>
<dbReference type="PANTHER" id="PTHR12110:SF48">
    <property type="entry name" value="BLL3656 PROTEIN"/>
    <property type="match status" value="1"/>
</dbReference>
<name>F5XFG4_MICPN</name>
<accession>F5XFG4</accession>
<evidence type="ECO:0000313" key="2">
    <source>
        <dbReference type="EMBL" id="BAK35371.1"/>
    </source>
</evidence>
<feature type="domain" description="Xylose isomerase-like TIM barrel" evidence="1">
    <location>
        <begin position="36"/>
        <end position="263"/>
    </location>
</feature>
<dbReference type="KEGG" id="mph:MLP_23570"/>
<gene>
    <name evidence="2" type="ordered locus">MLP_23570</name>
</gene>
<evidence type="ECO:0000259" key="1">
    <source>
        <dbReference type="Pfam" id="PF01261"/>
    </source>
</evidence>
<dbReference type="STRING" id="1032480.MLP_23570"/>
<dbReference type="InterPro" id="IPR050312">
    <property type="entry name" value="IolE/XylAMocC-like"/>
</dbReference>
<dbReference type="AlphaFoldDB" id="F5XFG4"/>
<dbReference type="EMBL" id="AP012204">
    <property type="protein sequence ID" value="BAK35371.1"/>
    <property type="molecule type" value="Genomic_DNA"/>
</dbReference>
<dbReference type="eggNOG" id="COG1082">
    <property type="taxonomic scope" value="Bacteria"/>
</dbReference>
<reference evidence="2 3" key="1">
    <citation type="submission" date="2011-05" db="EMBL/GenBank/DDBJ databases">
        <title>Whole genome sequence of Microlunatus phosphovorus NM-1.</title>
        <authorList>
            <person name="Hosoyama A."/>
            <person name="Sasaki K."/>
            <person name="Harada T."/>
            <person name="Igarashi R."/>
            <person name="Kawakoshi A."/>
            <person name="Sasagawa M."/>
            <person name="Fukada J."/>
            <person name="Nakamura S."/>
            <person name="Katano Y."/>
            <person name="Hanada S."/>
            <person name="Kamagata Y."/>
            <person name="Nakamura N."/>
            <person name="Yamazaki S."/>
            <person name="Fujita N."/>
        </authorList>
    </citation>
    <scope>NUCLEOTIDE SEQUENCE [LARGE SCALE GENOMIC DNA]</scope>
    <source>
        <strain evidence="3">ATCC 700054 / DSM 10555 / JCM 9379 / NBRC 101784 / NCIMB 13414 / VKM Ac-1990 / NM-1</strain>
    </source>
</reference>
<dbReference type="PANTHER" id="PTHR12110">
    <property type="entry name" value="HYDROXYPYRUVATE ISOMERASE"/>
    <property type="match status" value="1"/>
</dbReference>
<dbReference type="Gene3D" id="3.20.20.150">
    <property type="entry name" value="Divalent-metal-dependent TIM barrel enzymes"/>
    <property type="match status" value="1"/>
</dbReference>
<dbReference type="Proteomes" id="UP000007947">
    <property type="component" value="Chromosome"/>
</dbReference>
<organism evidence="2 3">
    <name type="scientific">Microlunatus phosphovorus (strain ATCC 700054 / DSM 10555 / JCM 9379 / NBRC 101784 / NCIMB 13414 / VKM Ac-1990 / NM-1)</name>
    <dbReference type="NCBI Taxonomy" id="1032480"/>
    <lineage>
        <taxon>Bacteria</taxon>
        <taxon>Bacillati</taxon>
        <taxon>Actinomycetota</taxon>
        <taxon>Actinomycetes</taxon>
        <taxon>Propionibacteriales</taxon>
        <taxon>Propionibacteriaceae</taxon>
        <taxon>Microlunatus</taxon>
    </lineage>
</organism>
<dbReference type="HOGENOM" id="CLU_035063_2_0_11"/>
<sequence>MTTTTPDLVATCWTSAGNVGPLDTSEASPIPVLERVRAVGATGWMGMGLVYDDLLVVQDTIGFAELRRHAHAAGLRHLEVELATGWWRTEDQSWRDKWNLLLEAATELGAAFIKIGTEFGEPVTDLTMFVDPLRSLADEAAAAGTRVALEPLPFGLIASMPQGAELIRAVDHPAAGLLVDYWHVFRAGTSLGELADCLDPSIVFGIELCDARAEVVGTLFEDTRDRRTLVGQGDQDVAGFIRTMRDIGYTGPWGVEILSSEHRQRPLWDALRAAYSTALQAFE</sequence>
<proteinExistence type="predicted"/>
<dbReference type="InterPro" id="IPR013022">
    <property type="entry name" value="Xyl_isomerase-like_TIM-brl"/>
</dbReference>
<dbReference type="Pfam" id="PF01261">
    <property type="entry name" value="AP_endonuc_2"/>
    <property type="match status" value="1"/>
</dbReference>